<gene>
    <name evidence="5" type="ORF">V5J35_000209</name>
</gene>
<name>A0ABV2SB73_9GAMM</name>
<dbReference type="InterPro" id="IPR007709">
    <property type="entry name" value="N-FG_amidohydro"/>
</dbReference>
<keyword evidence="3" id="KW-0378">Hydrolase</keyword>
<evidence type="ECO:0000256" key="4">
    <source>
        <dbReference type="ARBA" id="ARBA00023049"/>
    </source>
</evidence>
<dbReference type="Pfam" id="PF08014">
    <property type="entry name" value="MATCAP"/>
    <property type="match status" value="1"/>
</dbReference>
<dbReference type="SMART" id="SM01154">
    <property type="entry name" value="DUF1704"/>
    <property type="match status" value="1"/>
</dbReference>
<evidence type="ECO:0000256" key="3">
    <source>
        <dbReference type="ARBA" id="ARBA00022801"/>
    </source>
</evidence>
<evidence type="ECO:0000313" key="5">
    <source>
        <dbReference type="EMBL" id="MET4755017.1"/>
    </source>
</evidence>
<dbReference type="Gene3D" id="3.40.630.40">
    <property type="entry name" value="Zn-dependent exopeptidases"/>
    <property type="match status" value="1"/>
</dbReference>
<keyword evidence="6" id="KW-1185">Reference proteome</keyword>
<evidence type="ECO:0000256" key="1">
    <source>
        <dbReference type="ARBA" id="ARBA00001947"/>
    </source>
</evidence>
<reference evidence="5 6" key="1">
    <citation type="submission" date="2024-06" db="EMBL/GenBank/DDBJ databases">
        <title>Genomic Encyclopedia of Type Strains, Phase V (KMG-V): Genome sequencing to study the core and pangenomes of soil and plant-associated prokaryotes.</title>
        <authorList>
            <person name="Whitman W."/>
        </authorList>
    </citation>
    <scope>NUCLEOTIDE SEQUENCE [LARGE SCALE GENOMIC DNA]</scope>
    <source>
        <strain evidence="5 6">NE40</strain>
    </source>
</reference>
<evidence type="ECO:0000313" key="6">
    <source>
        <dbReference type="Proteomes" id="UP001549366"/>
    </source>
</evidence>
<comment type="caution">
    <text evidence="5">The sequence shown here is derived from an EMBL/GenBank/DDBJ whole genome shotgun (WGS) entry which is preliminary data.</text>
</comment>
<dbReference type="Proteomes" id="UP001549366">
    <property type="component" value="Unassembled WGS sequence"/>
</dbReference>
<keyword evidence="4" id="KW-0482">Metalloprotease</keyword>
<accession>A0ABV2SB73</accession>
<dbReference type="NCBIfam" id="TIGR02421">
    <property type="entry name" value="QEGLA"/>
    <property type="match status" value="1"/>
</dbReference>
<dbReference type="EMBL" id="JBEWTB010000001">
    <property type="protein sequence ID" value="MET4755017.1"/>
    <property type="molecule type" value="Genomic_DNA"/>
</dbReference>
<comment type="cofactor">
    <cofactor evidence="1">
        <name>Zn(2+)</name>
        <dbReference type="ChEBI" id="CHEBI:29105"/>
    </cofactor>
</comment>
<organism evidence="5 6">
    <name type="scientific">Endozoicomonas lisbonensis</name>
    <dbReference type="NCBI Taxonomy" id="3120522"/>
    <lineage>
        <taxon>Bacteria</taxon>
        <taxon>Pseudomonadati</taxon>
        <taxon>Pseudomonadota</taxon>
        <taxon>Gammaproteobacteria</taxon>
        <taxon>Oceanospirillales</taxon>
        <taxon>Endozoicomonadaceae</taxon>
        <taxon>Endozoicomonas</taxon>
    </lineage>
</organism>
<evidence type="ECO:0000256" key="2">
    <source>
        <dbReference type="ARBA" id="ARBA00022670"/>
    </source>
</evidence>
<dbReference type="RefSeq" id="WP_354011610.1">
    <property type="nucleotide sequence ID" value="NZ_JBEWTA010000003.1"/>
</dbReference>
<dbReference type="SUPFAM" id="SSF53187">
    <property type="entry name" value="Zn-dependent exopeptidases"/>
    <property type="match status" value="1"/>
</dbReference>
<sequence length="664" mass="76041">MLTLSEQQIIQHIQSGESFEATLPDKSLVIKVLEFVPFVGTAIHHGNRFREGLNSLCALSEKERYYEEDPGSGNWLDGLPITLVACDSRYEYDLNRSPEDCLYDEAWGKKIWHRPLPDEERQISLAKHARYYRILGALLEKLASLFGRCLLFDLHSYNWQRDGREDAPVFNIGTAQIDRRRWHKTLKSLNEALNEIELPNLSVSAENDAVFYGRGYQATFTRENFRSVLTVPLEVKKIYMDETTGEFFPLVHEALREQLSRALFNTAVSFASRIKKKSLKRTDLAPSDIEPVVLEVDRKLYRLVRQMDTLMYINPVNLLQEKKRFFSRGYHYTPNFRYRQLRLDPYSVKEQLYRLPVSAISDPSLRELYRRVVDSHAMKAELLTTIGTEQFLYNSLRYYGEPSVNDQANAQFLLHAPLLDEERSVAKDIYAEQAIDRFQQAAKELELTCQVRSSKRLVAKAMVDNQKQTLLVNDNIKVSERELQALIHHELGVHMVTTLNARDQTLNVFRLGLPGNTHAQEGLAILCEYLSGNLTVSRLHTLAIRVIAVSGMLKGWTFGYTCRQLEDQYGLSRDSAFTTTARIFRGGGFTKDYVYLSGLRDLLDIYKEADLSGLLIGKGSLFCLPLVNDLLERGIIEKATRTPPALNMGIQHNPVLSFLVKGLK</sequence>
<dbReference type="PANTHER" id="PTHR31817:SF0">
    <property type="entry name" value="CHROMOSOME UNDETERMINED SCAFFOLD_67, WHOLE GENOME SHOTGUN SEQUENCE"/>
    <property type="match status" value="1"/>
</dbReference>
<keyword evidence="2" id="KW-0645">Protease</keyword>
<proteinExistence type="predicted"/>
<dbReference type="PANTHER" id="PTHR31817">
    <property type="match status" value="1"/>
</dbReference>
<dbReference type="Pfam" id="PF05013">
    <property type="entry name" value="FGase"/>
    <property type="match status" value="1"/>
</dbReference>
<dbReference type="InterPro" id="IPR012548">
    <property type="entry name" value="MATCAP"/>
</dbReference>
<protein>
    <submittedName>
        <fullName evidence="5">Uncharacterized protein (TIGR02421 family)</fullName>
    </submittedName>
</protein>
<dbReference type="InterPro" id="IPR012656">
    <property type="entry name" value="CHP02421_QEGLA"/>
</dbReference>